<comment type="caution">
    <text evidence="2">The sequence shown here is derived from an EMBL/GenBank/DDBJ whole genome shotgun (WGS) entry which is preliminary data.</text>
</comment>
<feature type="compositionally biased region" description="Basic and acidic residues" evidence="1">
    <location>
        <begin position="68"/>
        <end position="101"/>
    </location>
</feature>
<dbReference type="EMBL" id="BGPR01026268">
    <property type="protein sequence ID" value="GBN95841.1"/>
    <property type="molecule type" value="Genomic_DNA"/>
</dbReference>
<reference evidence="2 3" key="1">
    <citation type="journal article" date="2019" name="Sci. Rep.">
        <title>Orb-weaving spider Araneus ventricosus genome elucidates the spidroin gene catalogue.</title>
        <authorList>
            <person name="Kono N."/>
            <person name="Nakamura H."/>
            <person name="Ohtoshi R."/>
            <person name="Moran D.A.P."/>
            <person name="Shinohara A."/>
            <person name="Yoshida Y."/>
            <person name="Fujiwara M."/>
            <person name="Mori M."/>
            <person name="Tomita M."/>
            <person name="Arakawa K."/>
        </authorList>
    </citation>
    <scope>NUCLEOTIDE SEQUENCE [LARGE SCALE GENOMIC DNA]</scope>
</reference>
<evidence type="ECO:0000313" key="3">
    <source>
        <dbReference type="Proteomes" id="UP000499080"/>
    </source>
</evidence>
<keyword evidence="3" id="KW-1185">Reference proteome</keyword>
<feature type="region of interest" description="Disordered" evidence="1">
    <location>
        <begin position="67"/>
        <end position="107"/>
    </location>
</feature>
<gene>
    <name evidence="2" type="ORF">AVEN_255042_1</name>
</gene>
<name>A0A4Y2T6J8_ARAVE</name>
<proteinExistence type="predicted"/>
<evidence type="ECO:0000313" key="2">
    <source>
        <dbReference type="EMBL" id="GBN95841.1"/>
    </source>
</evidence>
<protein>
    <submittedName>
        <fullName evidence="2">Uncharacterized protein</fullName>
    </submittedName>
</protein>
<dbReference type="AlphaFoldDB" id="A0A4Y2T6J8"/>
<sequence>MLNSIKSSIKTAQYVPLHVQQCVLIAEPYFPQLNLASLPEYQEHGAECCPSDVAEMLASYGIYCPSETSRETNRTNRTRETNRTNRTRETNRTNRTRETNRTHSRAL</sequence>
<dbReference type="Proteomes" id="UP000499080">
    <property type="component" value="Unassembled WGS sequence"/>
</dbReference>
<organism evidence="2 3">
    <name type="scientific">Araneus ventricosus</name>
    <name type="common">Orbweaver spider</name>
    <name type="synonym">Epeira ventricosa</name>
    <dbReference type="NCBI Taxonomy" id="182803"/>
    <lineage>
        <taxon>Eukaryota</taxon>
        <taxon>Metazoa</taxon>
        <taxon>Ecdysozoa</taxon>
        <taxon>Arthropoda</taxon>
        <taxon>Chelicerata</taxon>
        <taxon>Arachnida</taxon>
        <taxon>Araneae</taxon>
        <taxon>Araneomorphae</taxon>
        <taxon>Entelegynae</taxon>
        <taxon>Araneoidea</taxon>
        <taxon>Araneidae</taxon>
        <taxon>Araneus</taxon>
    </lineage>
</organism>
<evidence type="ECO:0000256" key="1">
    <source>
        <dbReference type="SAM" id="MobiDB-lite"/>
    </source>
</evidence>
<accession>A0A4Y2T6J8</accession>